<gene>
    <name evidence="5" type="ORF">IFM89_023569</name>
</gene>
<name>A0A835M9C4_9MAGN</name>
<dbReference type="PANTHER" id="PTHR46740">
    <property type="entry name" value="PROTEIN DYAD"/>
    <property type="match status" value="1"/>
</dbReference>
<dbReference type="InterPro" id="IPR059080">
    <property type="entry name" value="WHD_PTC1"/>
</dbReference>
<sequence length="1005" mass="113085">MIPVKTQSTTSSIKAGSTNLHQDLIVEKESLNYLTSSFNPKISKPAVPTNAKTPTKIPQTNQANVVRALQGIVMEVENRVNTFERGQKECEQQIGHKVGVLKMAVEPDFSRKTETQVTEKNELNVTVSFPSTLSLRKYFSSNEMDVAQYDGKRKWYQRSVYVVNCDELKSFVQQGLSMLLKSENFLLIMPITMGAAMYIFCKAGMVYVVLDQYIEGFSRASTMEAAFNEARDITIREIKCWKGNESLYMDEETVQMPLLAKQEVVTVDGNFACNGPEPGDLKVGFLYEIDQKLLRPKSPIQLKSIRVVMVTEKNELNVTVRFPSTLSLRKYFSSNEMEAGTSYSSVKKNPELDEQFVFRSKLAKEVLVRPIFPPEFTEQRHLQSFWLLPSKVAEISTSLTNPDSEDETSVKASLCMSSLNDTPGLLKWGYRKRITFIGKHKERKKSSTTPRVPSVSTLAEEEEEVLNTVNRAKEVDREETTMRVTRKRKRGKSGYKKSKAAKVDVKKPSSKITKKKLILSYDRWSKERYKNAERKMLEIMKEKGAVIGSPVIRNNLRIEARKHIGDTGLLDHLLKHMAGKVAPNGEDRFRRRHNAEGTMEYWLESADLMSVRKEAGVRDSYWTPAPGWKPGDCPSQDPICARELKLLKEQIDNIRNDMKELLLKRDKEAADNPMAIDSNTNNGNCCNNLIESSEANNKDASVELGDYEKLVKRKSDLERQLIQISESLNEMQEDMKRSGFIVKEGGANSEVVEANREEINEIIDLNEVKENVDDLQQQVPPSSASVMESREAETAKAARAEMRQRLRSGFRICKPQGTFLWPNMGASNSSSAGNNSTTSNVLSPAQAFVADQLLVVPTPPSVSSATSPPRFLIPPSITLEQQPTSPVKTIAEKRPVIVTVSTSTICEGDNVNKFTNDNNEYCGTPSSYSTHQQQRTPLVLPPVPCAASGDNEASWGAMESSRPLTRTYCRKQQQQQQQQIENQEAYYGHSWLALATPCSKSEPNF</sequence>
<keyword evidence="3" id="KW-0812">Transmembrane</keyword>
<evidence type="ECO:0000256" key="3">
    <source>
        <dbReference type="SAM" id="Phobius"/>
    </source>
</evidence>
<evidence type="ECO:0000256" key="1">
    <source>
        <dbReference type="SAM" id="Coils"/>
    </source>
</evidence>
<evidence type="ECO:0000313" key="5">
    <source>
        <dbReference type="EMBL" id="KAF9615461.1"/>
    </source>
</evidence>
<feature type="domain" description="PTC1-like winged helix-turn-helix" evidence="4">
    <location>
        <begin position="523"/>
        <end position="605"/>
    </location>
</feature>
<comment type="caution">
    <text evidence="5">The sequence shown here is derived from an EMBL/GenBank/DDBJ whole genome shotgun (WGS) entry which is preliminary data.</text>
</comment>
<feature type="compositionally biased region" description="Basic residues" evidence="2">
    <location>
        <begin position="484"/>
        <end position="500"/>
    </location>
</feature>
<evidence type="ECO:0000259" key="4">
    <source>
        <dbReference type="Pfam" id="PF25874"/>
    </source>
</evidence>
<dbReference type="Proteomes" id="UP000631114">
    <property type="component" value="Unassembled WGS sequence"/>
</dbReference>
<dbReference type="Pfam" id="PF25874">
    <property type="entry name" value="WHD_plant_repro"/>
    <property type="match status" value="1"/>
</dbReference>
<feature type="transmembrane region" description="Helical" evidence="3">
    <location>
        <begin position="185"/>
        <end position="210"/>
    </location>
</feature>
<dbReference type="PANTHER" id="PTHR46740:SF2">
    <property type="entry name" value="PROTEIN DYAD"/>
    <property type="match status" value="1"/>
</dbReference>
<protein>
    <recommendedName>
        <fullName evidence="4">PTC1-like winged helix-turn-helix domain-containing protein</fullName>
    </recommendedName>
</protein>
<feature type="coiled-coil region" evidence="1">
    <location>
        <begin position="644"/>
        <end position="734"/>
    </location>
</feature>
<proteinExistence type="predicted"/>
<feature type="region of interest" description="Disordered" evidence="2">
    <location>
        <begin position="441"/>
        <end position="460"/>
    </location>
</feature>
<keyword evidence="3" id="KW-1133">Transmembrane helix</keyword>
<dbReference type="GO" id="GO:0051177">
    <property type="term" value="P:meiotic sister chromatid cohesion"/>
    <property type="evidence" value="ECO:0007669"/>
    <property type="project" value="InterPro"/>
</dbReference>
<keyword evidence="1" id="KW-0175">Coiled coil</keyword>
<organism evidence="5 6">
    <name type="scientific">Coptis chinensis</name>
    <dbReference type="NCBI Taxonomy" id="261450"/>
    <lineage>
        <taxon>Eukaryota</taxon>
        <taxon>Viridiplantae</taxon>
        <taxon>Streptophyta</taxon>
        <taxon>Embryophyta</taxon>
        <taxon>Tracheophyta</taxon>
        <taxon>Spermatophyta</taxon>
        <taxon>Magnoliopsida</taxon>
        <taxon>Ranunculales</taxon>
        <taxon>Ranunculaceae</taxon>
        <taxon>Coptidoideae</taxon>
        <taxon>Coptis</taxon>
    </lineage>
</organism>
<feature type="region of interest" description="Disordered" evidence="2">
    <location>
        <begin position="477"/>
        <end position="507"/>
    </location>
</feature>
<feature type="compositionally biased region" description="Low complexity" evidence="2">
    <location>
        <begin position="447"/>
        <end position="457"/>
    </location>
</feature>
<evidence type="ECO:0000256" key="2">
    <source>
        <dbReference type="SAM" id="MobiDB-lite"/>
    </source>
</evidence>
<dbReference type="EMBL" id="JADFTS010000003">
    <property type="protein sequence ID" value="KAF9615461.1"/>
    <property type="molecule type" value="Genomic_DNA"/>
</dbReference>
<dbReference type="OrthoDB" id="515863at2759"/>
<dbReference type="AlphaFoldDB" id="A0A835M9C4"/>
<accession>A0A835M9C4</accession>
<dbReference type="GO" id="GO:0007131">
    <property type="term" value="P:reciprocal meiotic recombination"/>
    <property type="evidence" value="ECO:0007669"/>
    <property type="project" value="InterPro"/>
</dbReference>
<evidence type="ECO:0000313" key="6">
    <source>
        <dbReference type="Proteomes" id="UP000631114"/>
    </source>
</evidence>
<keyword evidence="3" id="KW-0472">Membrane</keyword>
<dbReference type="InterPro" id="IPR044221">
    <property type="entry name" value="DYAD/AMEIOTIC1"/>
</dbReference>
<keyword evidence="6" id="KW-1185">Reference proteome</keyword>
<reference evidence="5 6" key="1">
    <citation type="submission" date="2020-10" db="EMBL/GenBank/DDBJ databases">
        <title>The Coptis chinensis genome and diversification of protoberbering-type alkaloids.</title>
        <authorList>
            <person name="Wang B."/>
            <person name="Shu S."/>
            <person name="Song C."/>
            <person name="Liu Y."/>
        </authorList>
    </citation>
    <scope>NUCLEOTIDE SEQUENCE [LARGE SCALE GENOMIC DNA]</scope>
    <source>
        <strain evidence="5">HL-2020</strain>
        <tissue evidence="5">Leaf</tissue>
    </source>
</reference>